<comment type="subcellular location">
    <subcellularLocation>
        <location evidence="1">Membrane</location>
        <topology evidence="1">Multi-pass membrane protein</topology>
    </subcellularLocation>
</comment>
<dbReference type="Pfam" id="PF20684">
    <property type="entry name" value="Fung_rhodopsin"/>
    <property type="match status" value="1"/>
</dbReference>
<sequence length="333" mass="38051">MSYINTTNLIPIPLEIDNNHKDYSIAIAIIVLGIVASLVVFVRLAYRYSTKRLGIDDYAMIPAVMFYIAWTAMAAYFNLHSGIGKPIEEITYGEFIIFFKGIFVAAWMYPLMSASIRVSILLFYRRIFAKGYLFYSSTIWILLALQGAYVIAFEIIPGFSCHPIADAWDPVNRITNCSDLYINATEALYSTSLAFDVILLIFPIYAISRLQMPLKKRLGVFVIFILGAAAGIVAAYKLRIFVYETTHWEPTDPSWWNFEAAAYNLPQYNDYGKTFWIPSQVEPTVAMIGTSLPALLQLYASASLQFSKICSHHDRKRVQQWWLKCIRQRQSEI</sequence>
<feature type="domain" description="Rhodopsin" evidence="7">
    <location>
        <begin position="42"/>
        <end position="299"/>
    </location>
</feature>
<feature type="transmembrane region" description="Helical" evidence="6">
    <location>
        <begin position="132"/>
        <end position="152"/>
    </location>
</feature>
<organism evidence="8 9">
    <name type="scientific">Mollisia scopiformis</name>
    <name type="common">Conifer needle endophyte fungus</name>
    <name type="synonym">Phialocephala scopiformis</name>
    <dbReference type="NCBI Taxonomy" id="149040"/>
    <lineage>
        <taxon>Eukaryota</taxon>
        <taxon>Fungi</taxon>
        <taxon>Dikarya</taxon>
        <taxon>Ascomycota</taxon>
        <taxon>Pezizomycotina</taxon>
        <taxon>Leotiomycetes</taxon>
        <taxon>Helotiales</taxon>
        <taxon>Mollisiaceae</taxon>
        <taxon>Mollisia</taxon>
    </lineage>
</organism>
<feature type="transmembrane region" description="Helical" evidence="6">
    <location>
        <begin position="187"/>
        <end position="206"/>
    </location>
</feature>
<dbReference type="PANTHER" id="PTHR33048:SF160">
    <property type="entry name" value="SAT4 FAMILY MEMBRANE PROTEIN"/>
    <property type="match status" value="1"/>
</dbReference>
<dbReference type="InterPro" id="IPR052337">
    <property type="entry name" value="SAT4-like"/>
</dbReference>
<keyword evidence="4 6" id="KW-0472">Membrane</keyword>
<reference evidence="8 9" key="1">
    <citation type="submission" date="2015-10" db="EMBL/GenBank/DDBJ databases">
        <title>Full genome of DAOMC 229536 Phialocephala scopiformis, a fungal endophyte of spruce producing the potent anti-insectan compound rugulosin.</title>
        <authorList>
            <consortium name="DOE Joint Genome Institute"/>
            <person name="Walker A.K."/>
            <person name="Frasz S.L."/>
            <person name="Seifert K.A."/>
            <person name="Miller J.D."/>
            <person name="Mondo S.J."/>
            <person name="Labutti K."/>
            <person name="Lipzen A."/>
            <person name="Dockter R."/>
            <person name="Kennedy M."/>
            <person name="Grigoriev I.V."/>
            <person name="Spatafora J.W."/>
        </authorList>
    </citation>
    <scope>NUCLEOTIDE SEQUENCE [LARGE SCALE GENOMIC DNA]</scope>
    <source>
        <strain evidence="8 9">CBS 120377</strain>
    </source>
</reference>
<evidence type="ECO:0000256" key="1">
    <source>
        <dbReference type="ARBA" id="ARBA00004141"/>
    </source>
</evidence>
<evidence type="ECO:0000256" key="5">
    <source>
        <dbReference type="ARBA" id="ARBA00038359"/>
    </source>
</evidence>
<dbReference type="Proteomes" id="UP000070700">
    <property type="component" value="Unassembled WGS sequence"/>
</dbReference>
<dbReference type="GeneID" id="28830418"/>
<dbReference type="KEGG" id="psco:LY89DRAFT_741320"/>
<dbReference type="EMBL" id="KQ947433">
    <property type="protein sequence ID" value="KUJ09021.1"/>
    <property type="molecule type" value="Genomic_DNA"/>
</dbReference>
<keyword evidence="9" id="KW-1185">Reference proteome</keyword>
<dbReference type="RefSeq" id="XP_018063376.1">
    <property type="nucleotide sequence ID" value="XM_018220692.1"/>
</dbReference>
<feature type="transmembrane region" description="Helical" evidence="6">
    <location>
        <begin position="218"/>
        <end position="236"/>
    </location>
</feature>
<name>A0A132B9H7_MOLSC</name>
<accession>A0A132B9H7</accession>
<feature type="transmembrane region" description="Helical" evidence="6">
    <location>
        <begin position="58"/>
        <end position="78"/>
    </location>
</feature>
<comment type="similarity">
    <text evidence="5">Belongs to the SAT4 family.</text>
</comment>
<dbReference type="InParanoid" id="A0A132B9H7"/>
<keyword evidence="2 6" id="KW-0812">Transmembrane</keyword>
<evidence type="ECO:0000313" key="9">
    <source>
        <dbReference type="Proteomes" id="UP000070700"/>
    </source>
</evidence>
<feature type="transmembrane region" description="Helical" evidence="6">
    <location>
        <begin position="23"/>
        <end position="46"/>
    </location>
</feature>
<evidence type="ECO:0000256" key="4">
    <source>
        <dbReference type="ARBA" id="ARBA00023136"/>
    </source>
</evidence>
<gene>
    <name evidence="8" type="ORF">LY89DRAFT_741320</name>
</gene>
<evidence type="ECO:0000256" key="2">
    <source>
        <dbReference type="ARBA" id="ARBA00022692"/>
    </source>
</evidence>
<evidence type="ECO:0000256" key="6">
    <source>
        <dbReference type="SAM" id="Phobius"/>
    </source>
</evidence>
<dbReference type="OrthoDB" id="10017208at2759"/>
<dbReference type="InterPro" id="IPR049326">
    <property type="entry name" value="Rhodopsin_dom_fungi"/>
</dbReference>
<proteinExistence type="inferred from homology"/>
<evidence type="ECO:0000259" key="7">
    <source>
        <dbReference type="Pfam" id="PF20684"/>
    </source>
</evidence>
<dbReference type="PANTHER" id="PTHR33048">
    <property type="entry name" value="PTH11-LIKE INTEGRAL MEMBRANE PROTEIN (AFU_ORTHOLOGUE AFUA_5G11245)"/>
    <property type="match status" value="1"/>
</dbReference>
<protein>
    <recommendedName>
        <fullName evidence="7">Rhodopsin domain-containing protein</fullName>
    </recommendedName>
</protein>
<dbReference type="GO" id="GO:0016020">
    <property type="term" value="C:membrane"/>
    <property type="evidence" value="ECO:0007669"/>
    <property type="project" value="UniProtKB-SubCell"/>
</dbReference>
<evidence type="ECO:0000256" key="3">
    <source>
        <dbReference type="ARBA" id="ARBA00022989"/>
    </source>
</evidence>
<dbReference type="AlphaFoldDB" id="A0A132B9H7"/>
<evidence type="ECO:0000313" key="8">
    <source>
        <dbReference type="EMBL" id="KUJ09021.1"/>
    </source>
</evidence>
<keyword evidence="3 6" id="KW-1133">Transmembrane helix</keyword>